<proteinExistence type="predicted"/>
<protein>
    <submittedName>
        <fullName evidence="1">Anti-sigma factor</fullName>
    </submittedName>
</protein>
<sequence length="254" mass="27815">MTRPLESELHALIDNQLTDARATQVRAWLDAHPEEAQRLRDWQAQREALHALFDATLEETPPIRLQRSAMAKPWWRQRLPRIAAAVLWLALGGVAGFMARGPLSAASAPDVAATLPRQAAIAHVVYAPEVRHPVEVGADQEAHLVQWLSKRLGAKLAIPDLSREGFALVGGRLLAADDGPAAQFMYQDAQGNRLTLYVRHDGADAGTAFRYAVEDGVGVFYWVDGAFGYALSGKIPRERMLAAAQASYRQLAGH</sequence>
<dbReference type="EMBL" id="JAEPBG010000004">
    <property type="protein sequence ID" value="MBK4735202.1"/>
    <property type="molecule type" value="Genomic_DNA"/>
</dbReference>
<comment type="caution">
    <text evidence="1">The sequence shown here is derived from an EMBL/GenBank/DDBJ whole genome shotgun (WGS) entry which is preliminary data.</text>
</comment>
<dbReference type="RefSeq" id="WP_200591983.1">
    <property type="nucleotide sequence ID" value="NZ_JAEPBG010000004.1"/>
</dbReference>
<evidence type="ECO:0000313" key="2">
    <source>
        <dbReference type="Proteomes" id="UP000622890"/>
    </source>
</evidence>
<gene>
    <name evidence="1" type="ORF">JJB74_11320</name>
</gene>
<evidence type="ECO:0000313" key="1">
    <source>
        <dbReference type="EMBL" id="MBK4735202.1"/>
    </source>
</evidence>
<organism evidence="1 2">
    <name type="scientific">Noviherbaspirillum pedocola</name>
    <dbReference type="NCBI Taxonomy" id="2801341"/>
    <lineage>
        <taxon>Bacteria</taxon>
        <taxon>Pseudomonadati</taxon>
        <taxon>Pseudomonadota</taxon>
        <taxon>Betaproteobacteria</taxon>
        <taxon>Burkholderiales</taxon>
        <taxon>Oxalobacteraceae</taxon>
        <taxon>Noviherbaspirillum</taxon>
    </lineage>
</organism>
<accession>A0A934ST86</accession>
<keyword evidence="2" id="KW-1185">Reference proteome</keyword>
<dbReference type="AlphaFoldDB" id="A0A934ST86"/>
<name>A0A934ST86_9BURK</name>
<dbReference type="Proteomes" id="UP000622890">
    <property type="component" value="Unassembled WGS sequence"/>
</dbReference>
<reference evidence="1" key="1">
    <citation type="submission" date="2021-01" db="EMBL/GenBank/DDBJ databases">
        <title>Genome sequence of strain Noviherbaspirillum sp. DKR-6.</title>
        <authorList>
            <person name="Chaudhary D.K."/>
        </authorList>
    </citation>
    <scope>NUCLEOTIDE SEQUENCE</scope>
    <source>
        <strain evidence="1">DKR-6</strain>
    </source>
</reference>